<keyword evidence="5" id="KW-1185">Reference proteome</keyword>
<dbReference type="Pfam" id="PF22936">
    <property type="entry name" value="Pol_BBD"/>
    <property type="match status" value="1"/>
</dbReference>
<dbReference type="InterPro" id="IPR001606">
    <property type="entry name" value="ARID_dom"/>
</dbReference>
<sequence>MKSNYACDESSSVHEDDIHDKLPLPTSGIRATPDLTEDMTYMSASVLPCKHSSDEQRERSKGKVMQKRCYYCKKTGHKIAFCKEKESNEAALLIRQVIDVGTQIHDENNVRDSEFIISGTDGGRWSEIWYVSTKLKRHFSGNLESFKRIKNIYGVETNTGENQFYFIQGIGVVDVISGSEKFRIQSVYYTPDLDRNILSLDQLIIQGITVKFNGERCKLFPMFCTPLQNKKNYFTGTTREDEMGEKEKLCIIEKQSEHETFKSDYLNEYFERLNLSSNEPDWNVMILQSMKFNEFHDCKALLDMLDDGEYVAKYKYYIEGKFEDMIDWFLRVKMGISSRPIPVFIGNNKRVNLLDIYMIVKREGGHRTVTFNNLWAMVSKDMGHDYEDGEYMRIAYAMYLDVLIYYYKFKSVQENVQDDSSHGVTRNEDIAAEGGRRTISTGCIPDDEREHYALFAGNDWRGMNKTQKRRRFDFRQAEKAVNEANRSVLSNSHIIQFKGEY</sequence>
<dbReference type="InterPro" id="IPR036431">
    <property type="entry name" value="ARID_dom_sf"/>
</dbReference>
<proteinExistence type="predicted"/>
<dbReference type="EMBL" id="CM007904">
    <property type="protein sequence ID" value="OTF93981.1"/>
    <property type="molecule type" value="Genomic_DNA"/>
</dbReference>
<feature type="domain" description="ARID" evidence="2">
    <location>
        <begin position="316"/>
        <end position="411"/>
    </location>
</feature>
<reference evidence="3" key="3">
    <citation type="submission" date="2020-06" db="EMBL/GenBank/DDBJ databases">
        <title>Helianthus annuus Genome sequencing and assembly Release 2.</title>
        <authorList>
            <person name="Gouzy J."/>
            <person name="Langlade N."/>
            <person name="Munos S."/>
        </authorList>
    </citation>
    <scope>NUCLEOTIDE SEQUENCE</scope>
    <source>
        <tissue evidence="3">Leaves</tissue>
    </source>
</reference>
<dbReference type="PANTHER" id="PTHR46410">
    <property type="entry name" value="AT-RICH INTERACTIVE DOMAIN-CONTAINING PROTEIN 2"/>
    <property type="match status" value="1"/>
</dbReference>
<dbReference type="Proteomes" id="UP000215914">
    <property type="component" value="Chromosome 15"/>
</dbReference>
<reference evidence="4" key="2">
    <citation type="submission" date="2017-02" db="EMBL/GenBank/DDBJ databases">
        <title>Sunflower complete genome.</title>
        <authorList>
            <person name="Langlade N."/>
            <person name="Munos S."/>
        </authorList>
    </citation>
    <scope>NUCLEOTIDE SEQUENCE [LARGE SCALE GENOMIC DNA]</scope>
    <source>
        <tissue evidence="4">Leaves</tissue>
    </source>
</reference>
<reference evidence="3 5" key="1">
    <citation type="journal article" date="2017" name="Nature">
        <title>The sunflower genome provides insights into oil metabolism, flowering and Asterid evolution.</title>
        <authorList>
            <person name="Badouin H."/>
            <person name="Gouzy J."/>
            <person name="Grassa C.J."/>
            <person name="Murat F."/>
            <person name="Staton S.E."/>
            <person name="Cottret L."/>
            <person name="Lelandais-Briere C."/>
            <person name="Owens G.L."/>
            <person name="Carrere S."/>
            <person name="Mayjonade B."/>
            <person name="Legrand L."/>
            <person name="Gill N."/>
            <person name="Kane N.C."/>
            <person name="Bowers J.E."/>
            <person name="Hubner S."/>
            <person name="Bellec A."/>
            <person name="Berard A."/>
            <person name="Berges H."/>
            <person name="Blanchet N."/>
            <person name="Boniface M.C."/>
            <person name="Brunel D."/>
            <person name="Catrice O."/>
            <person name="Chaidir N."/>
            <person name="Claudel C."/>
            <person name="Donnadieu C."/>
            <person name="Faraut T."/>
            <person name="Fievet G."/>
            <person name="Helmstetter N."/>
            <person name="King M."/>
            <person name="Knapp S.J."/>
            <person name="Lai Z."/>
            <person name="Le Paslier M.C."/>
            <person name="Lippi Y."/>
            <person name="Lorenzon L."/>
            <person name="Mandel J.R."/>
            <person name="Marage G."/>
            <person name="Marchand G."/>
            <person name="Marquand E."/>
            <person name="Bret-Mestries E."/>
            <person name="Morien E."/>
            <person name="Nambeesan S."/>
            <person name="Nguyen T."/>
            <person name="Pegot-Espagnet P."/>
            <person name="Pouilly N."/>
            <person name="Raftis F."/>
            <person name="Sallet E."/>
            <person name="Schiex T."/>
            <person name="Thomas J."/>
            <person name="Vandecasteele C."/>
            <person name="Vares D."/>
            <person name="Vear F."/>
            <person name="Vautrin S."/>
            <person name="Crespi M."/>
            <person name="Mangin B."/>
            <person name="Burke J.M."/>
            <person name="Salse J."/>
            <person name="Munos S."/>
            <person name="Vincourt P."/>
            <person name="Rieseberg L.H."/>
            <person name="Langlade N.B."/>
        </authorList>
    </citation>
    <scope>NUCLEOTIDE SEQUENCE [LARGE SCALE GENOMIC DNA]</scope>
    <source>
        <strain evidence="5">cv. SF193</strain>
        <tissue evidence="3">Leaves</tissue>
    </source>
</reference>
<gene>
    <name evidence="4" type="ORF">HannXRQ_Chr15g0467161</name>
    <name evidence="3" type="ORF">HanXRQr2_Chr15g0676351</name>
</gene>
<evidence type="ECO:0000313" key="5">
    <source>
        <dbReference type="Proteomes" id="UP000215914"/>
    </source>
</evidence>
<dbReference type="CDD" id="cd16100">
    <property type="entry name" value="ARID"/>
    <property type="match status" value="1"/>
</dbReference>
<feature type="region of interest" description="Disordered" evidence="1">
    <location>
        <begin position="1"/>
        <end position="30"/>
    </location>
</feature>
<evidence type="ECO:0000256" key="1">
    <source>
        <dbReference type="SAM" id="MobiDB-lite"/>
    </source>
</evidence>
<organism evidence="4 5">
    <name type="scientific">Helianthus annuus</name>
    <name type="common">Common sunflower</name>
    <dbReference type="NCBI Taxonomy" id="4232"/>
    <lineage>
        <taxon>Eukaryota</taxon>
        <taxon>Viridiplantae</taxon>
        <taxon>Streptophyta</taxon>
        <taxon>Embryophyta</taxon>
        <taxon>Tracheophyta</taxon>
        <taxon>Spermatophyta</taxon>
        <taxon>Magnoliopsida</taxon>
        <taxon>eudicotyledons</taxon>
        <taxon>Gunneridae</taxon>
        <taxon>Pentapetalae</taxon>
        <taxon>asterids</taxon>
        <taxon>campanulids</taxon>
        <taxon>Asterales</taxon>
        <taxon>Asteraceae</taxon>
        <taxon>Asteroideae</taxon>
        <taxon>Heliantheae alliance</taxon>
        <taxon>Heliantheae</taxon>
        <taxon>Helianthus</taxon>
    </lineage>
</organism>
<dbReference type="AlphaFoldDB" id="A0A251S5W6"/>
<feature type="compositionally biased region" description="Basic and acidic residues" evidence="1">
    <location>
        <begin position="11"/>
        <end position="22"/>
    </location>
</feature>
<protein>
    <submittedName>
        <fullName evidence="4">Putative ARID DNA-binding domain-containing protein</fullName>
    </submittedName>
    <submittedName>
        <fullName evidence="3">Transcription factor interactor and regulator CCHC(Zn) family</fullName>
    </submittedName>
</protein>
<dbReference type="PANTHER" id="PTHR46410:SF26">
    <property type="entry name" value="BULB-TYPE LECTIN DOMAIN-CONTAINING PROTEIN-RELATED"/>
    <property type="match status" value="1"/>
</dbReference>
<evidence type="ECO:0000313" key="3">
    <source>
        <dbReference type="EMBL" id="KAF5763097.1"/>
    </source>
</evidence>
<dbReference type="GO" id="GO:0003677">
    <property type="term" value="F:DNA binding"/>
    <property type="evidence" value="ECO:0007669"/>
    <property type="project" value="UniProtKB-KW"/>
</dbReference>
<evidence type="ECO:0000313" key="4">
    <source>
        <dbReference type="EMBL" id="OTF93981.1"/>
    </source>
</evidence>
<keyword evidence="4" id="KW-0238">DNA-binding</keyword>
<dbReference type="PROSITE" id="PS51011">
    <property type="entry name" value="ARID"/>
    <property type="match status" value="1"/>
</dbReference>
<dbReference type="EMBL" id="MNCJ02000330">
    <property type="protein sequence ID" value="KAF5763097.1"/>
    <property type="molecule type" value="Genomic_DNA"/>
</dbReference>
<dbReference type="SUPFAM" id="SSF46774">
    <property type="entry name" value="ARID-like"/>
    <property type="match status" value="1"/>
</dbReference>
<dbReference type="Gramene" id="mRNA:HanXRQr2_Chr15g0676351">
    <property type="protein sequence ID" value="CDS:HanXRQr2_Chr15g0676351.1"/>
    <property type="gene ID" value="HanXRQr2_Chr15g0676351"/>
</dbReference>
<evidence type="ECO:0000259" key="2">
    <source>
        <dbReference type="PROSITE" id="PS51011"/>
    </source>
</evidence>
<dbReference type="Gene3D" id="1.10.150.60">
    <property type="entry name" value="ARID DNA-binding domain"/>
    <property type="match status" value="1"/>
</dbReference>
<accession>A0A251S5W6</accession>
<dbReference type="InParanoid" id="A0A251S5W6"/>
<dbReference type="Pfam" id="PF01388">
    <property type="entry name" value="ARID"/>
    <property type="match status" value="1"/>
</dbReference>
<name>A0A251S5W6_HELAN</name>
<dbReference type="InterPro" id="IPR054722">
    <property type="entry name" value="PolX-like_BBD"/>
</dbReference>